<reference evidence="2" key="1">
    <citation type="journal article" date="2012" name="Nat. Biotechnol.">
        <title>Reference genome sequence of the model plant Setaria.</title>
        <authorList>
            <person name="Bennetzen J.L."/>
            <person name="Schmutz J."/>
            <person name="Wang H."/>
            <person name="Percifield R."/>
            <person name="Hawkins J."/>
            <person name="Pontaroli A.C."/>
            <person name="Estep M."/>
            <person name="Feng L."/>
            <person name="Vaughn J.N."/>
            <person name="Grimwood J."/>
            <person name="Jenkins J."/>
            <person name="Barry K."/>
            <person name="Lindquist E."/>
            <person name="Hellsten U."/>
            <person name="Deshpande S."/>
            <person name="Wang X."/>
            <person name="Wu X."/>
            <person name="Mitros T."/>
            <person name="Triplett J."/>
            <person name="Yang X."/>
            <person name="Ye C.Y."/>
            <person name="Mauro-Herrera M."/>
            <person name="Wang L."/>
            <person name="Li P."/>
            <person name="Sharma M."/>
            <person name="Sharma R."/>
            <person name="Ronald P.C."/>
            <person name="Panaud O."/>
            <person name="Kellogg E.A."/>
            <person name="Brutnell T.P."/>
            <person name="Doust A.N."/>
            <person name="Tuskan G.A."/>
            <person name="Rokhsar D."/>
            <person name="Devos K.M."/>
        </authorList>
    </citation>
    <scope>NUCLEOTIDE SEQUENCE [LARGE SCALE GENOMIC DNA]</scope>
    <source>
        <strain evidence="2">cv. Yugu1</strain>
    </source>
</reference>
<reference evidence="1" key="2">
    <citation type="submission" date="2018-08" db="UniProtKB">
        <authorList>
            <consortium name="EnsemblPlants"/>
        </authorList>
    </citation>
    <scope>IDENTIFICATION</scope>
    <source>
        <strain evidence="1">Yugu1</strain>
    </source>
</reference>
<dbReference type="EnsemblPlants" id="KQK92407">
    <property type="protein sequence ID" value="KQK92407"/>
    <property type="gene ID" value="SETIT_038259mg"/>
</dbReference>
<sequence>MQIPEAPAQQYHGVLLKQPPTPWKRLEICIRFYKTELIAICTNPWGTLVIVPNLSFAPALSLDRPLSVLPATSDFWSPSCHSTLEAS</sequence>
<accession>K4AHA2</accession>
<dbReference type="EMBL" id="AGNK02006118">
    <property type="status" value="NOT_ANNOTATED_CDS"/>
    <property type="molecule type" value="Genomic_DNA"/>
</dbReference>
<dbReference type="InParanoid" id="K4AHA2"/>
<protein>
    <submittedName>
        <fullName evidence="1">Uncharacterized protein</fullName>
    </submittedName>
</protein>
<organism evidence="1 2">
    <name type="scientific">Setaria italica</name>
    <name type="common">Foxtail millet</name>
    <name type="synonym">Panicum italicum</name>
    <dbReference type="NCBI Taxonomy" id="4555"/>
    <lineage>
        <taxon>Eukaryota</taxon>
        <taxon>Viridiplantae</taxon>
        <taxon>Streptophyta</taxon>
        <taxon>Embryophyta</taxon>
        <taxon>Tracheophyta</taxon>
        <taxon>Spermatophyta</taxon>
        <taxon>Magnoliopsida</taxon>
        <taxon>Liliopsida</taxon>
        <taxon>Poales</taxon>
        <taxon>Poaceae</taxon>
        <taxon>PACMAD clade</taxon>
        <taxon>Panicoideae</taxon>
        <taxon>Panicodae</taxon>
        <taxon>Paniceae</taxon>
        <taxon>Cenchrinae</taxon>
        <taxon>Setaria</taxon>
    </lineage>
</organism>
<dbReference type="HOGENOM" id="CLU_2487688_0_0_1"/>
<dbReference type="Gramene" id="KQK92407">
    <property type="protein sequence ID" value="KQK92407"/>
    <property type="gene ID" value="SETIT_038259mg"/>
</dbReference>
<evidence type="ECO:0000313" key="1">
    <source>
        <dbReference type="EnsemblPlants" id="KQK92407"/>
    </source>
</evidence>
<proteinExistence type="predicted"/>
<dbReference type="Proteomes" id="UP000004995">
    <property type="component" value="Unassembled WGS sequence"/>
</dbReference>
<dbReference type="AlphaFoldDB" id="K4AHA2"/>
<keyword evidence="2" id="KW-1185">Reference proteome</keyword>
<evidence type="ECO:0000313" key="2">
    <source>
        <dbReference type="Proteomes" id="UP000004995"/>
    </source>
</evidence>
<name>K4AHA2_SETIT</name>